<keyword evidence="1" id="KW-0472">Membrane</keyword>
<gene>
    <name evidence="2" type="ORF">GCM10008106_28110</name>
</gene>
<proteinExistence type="predicted"/>
<feature type="transmembrane region" description="Helical" evidence="1">
    <location>
        <begin position="28"/>
        <end position="46"/>
    </location>
</feature>
<feature type="transmembrane region" description="Helical" evidence="1">
    <location>
        <begin position="52"/>
        <end position="71"/>
    </location>
</feature>
<reference evidence="2" key="1">
    <citation type="journal article" date="2014" name="Int. J. Syst. Evol. Microbiol.">
        <title>Complete genome sequence of Corynebacterium casei LMG S-19264T (=DSM 44701T), isolated from a smear-ripened cheese.</title>
        <authorList>
            <consortium name="US DOE Joint Genome Institute (JGI-PGF)"/>
            <person name="Walter F."/>
            <person name="Albersmeier A."/>
            <person name="Kalinowski J."/>
            <person name="Ruckert C."/>
        </authorList>
    </citation>
    <scope>NUCLEOTIDE SEQUENCE</scope>
    <source>
        <strain evidence="2">KCTC 23224</strain>
    </source>
</reference>
<dbReference type="Proteomes" id="UP000642809">
    <property type="component" value="Unassembled WGS sequence"/>
</dbReference>
<reference evidence="2" key="2">
    <citation type="submission" date="2020-09" db="EMBL/GenBank/DDBJ databases">
        <authorList>
            <person name="Sun Q."/>
            <person name="Kim S."/>
        </authorList>
    </citation>
    <scope>NUCLEOTIDE SEQUENCE</scope>
    <source>
        <strain evidence="2">KCTC 23224</strain>
    </source>
</reference>
<evidence type="ECO:0000256" key="1">
    <source>
        <dbReference type="SAM" id="Phobius"/>
    </source>
</evidence>
<comment type="caution">
    <text evidence="2">The sequence shown here is derived from an EMBL/GenBank/DDBJ whole genome shotgun (WGS) entry which is preliminary data.</text>
</comment>
<protein>
    <submittedName>
        <fullName evidence="2">Uncharacterized protein</fullName>
    </submittedName>
</protein>
<organism evidence="2 3">
    <name type="scientific">Mongoliitalea lutea</name>
    <dbReference type="NCBI Taxonomy" id="849756"/>
    <lineage>
        <taxon>Bacteria</taxon>
        <taxon>Pseudomonadati</taxon>
        <taxon>Bacteroidota</taxon>
        <taxon>Cytophagia</taxon>
        <taxon>Cytophagales</taxon>
        <taxon>Cyclobacteriaceae</taxon>
        <taxon>Mongoliitalea</taxon>
    </lineage>
</organism>
<dbReference type="GO" id="GO:0005886">
    <property type="term" value="C:plasma membrane"/>
    <property type="evidence" value="ECO:0007669"/>
    <property type="project" value="UniProtKB-SubCell"/>
</dbReference>
<evidence type="ECO:0000313" key="3">
    <source>
        <dbReference type="Proteomes" id="UP000642809"/>
    </source>
</evidence>
<evidence type="ECO:0000313" key="2">
    <source>
        <dbReference type="EMBL" id="GHB45487.1"/>
    </source>
</evidence>
<keyword evidence="1" id="KW-1133">Transmembrane helix</keyword>
<dbReference type="EMBL" id="BMYF01000018">
    <property type="protein sequence ID" value="GHB45487.1"/>
    <property type="molecule type" value="Genomic_DNA"/>
</dbReference>
<accession>A0A8J3CYN8</accession>
<dbReference type="AlphaFoldDB" id="A0A8J3CYN8"/>
<sequence length="80" mass="9374">MQYIKKHKIVQEIKFHELSFNINLMNKAIKAIILIVTIVLIIGISHDEYGVIFSKVTIFWAVILAIYSSFIRKPKFHDDK</sequence>
<keyword evidence="1" id="KW-0812">Transmembrane</keyword>
<keyword evidence="3" id="KW-1185">Reference proteome</keyword>
<name>A0A8J3CYN8_9BACT</name>